<keyword evidence="1" id="KW-0813">Transport</keyword>
<dbReference type="Pfam" id="PF02255">
    <property type="entry name" value="PTS_IIA"/>
    <property type="match status" value="1"/>
</dbReference>
<dbReference type="GO" id="GO:0009401">
    <property type="term" value="P:phosphoenolpyruvate-dependent sugar phosphotransferase system"/>
    <property type="evidence" value="ECO:0007669"/>
    <property type="project" value="UniProtKB-KW"/>
</dbReference>
<keyword evidence="3" id="KW-0808">Transferase</keyword>
<dbReference type="InterPro" id="IPR036542">
    <property type="entry name" value="PTS_IIA_lac/cel_sf"/>
</dbReference>
<evidence type="ECO:0000256" key="4">
    <source>
        <dbReference type="ARBA" id="ARBA00022683"/>
    </source>
</evidence>
<dbReference type="GO" id="GO:0016740">
    <property type="term" value="F:transferase activity"/>
    <property type="evidence" value="ECO:0007669"/>
    <property type="project" value="UniProtKB-KW"/>
</dbReference>
<evidence type="ECO:0000256" key="2">
    <source>
        <dbReference type="ARBA" id="ARBA00022597"/>
    </source>
</evidence>
<dbReference type="CDD" id="cd00215">
    <property type="entry name" value="PTS_IIA_lac"/>
    <property type="match status" value="1"/>
</dbReference>
<accession>A0A644XH34</accession>
<dbReference type="SUPFAM" id="SSF46973">
    <property type="entry name" value="Enzyme IIa from lactose specific PTS, IIa-lac"/>
    <property type="match status" value="1"/>
</dbReference>
<dbReference type="Gene3D" id="1.20.58.80">
    <property type="entry name" value="Phosphotransferase system, lactose/cellobiose-type IIA subunit"/>
    <property type="match status" value="1"/>
</dbReference>
<dbReference type="PIRSF" id="PIRSF000699">
    <property type="entry name" value="PTS_IILac_III"/>
    <property type="match status" value="1"/>
</dbReference>
<proteinExistence type="predicted"/>
<dbReference type="PANTHER" id="PTHR34382">
    <property type="entry name" value="PTS SYSTEM N,N'-DIACETYLCHITOBIOSE-SPECIFIC EIIA COMPONENT"/>
    <property type="match status" value="1"/>
</dbReference>
<dbReference type="PROSITE" id="PS51095">
    <property type="entry name" value="PTS_EIIA_TYPE_3"/>
    <property type="match status" value="1"/>
</dbReference>
<dbReference type="EMBL" id="VSSQ01002456">
    <property type="protein sequence ID" value="MPM15516.1"/>
    <property type="molecule type" value="Genomic_DNA"/>
</dbReference>
<name>A0A644XH34_9ZZZZ</name>
<dbReference type="InterPro" id="IPR003188">
    <property type="entry name" value="PTS_IIA_lac/cel"/>
</dbReference>
<comment type="caution">
    <text evidence="5">The sequence shown here is derived from an EMBL/GenBank/DDBJ whole genome shotgun (WGS) entry which is preliminary data.</text>
</comment>
<evidence type="ECO:0000256" key="1">
    <source>
        <dbReference type="ARBA" id="ARBA00022448"/>
    </source>
</evidence>
<keyword evidence="2" id="KW-0762">Sugar transport</keyword>
<protein>
    <submittedName>
        <fullName evidence="5">PTS system oligo-beta-mannoside-specific EIIA component</fullName>
    </submittedName>
</protein>
<keyword evidence="4" id="KW-0598">Phosphotransferase system</keyword>
<evidence type="ECO:0000313" key="5">
    <source>
        <dbReference type="EMBL" id="MPM15516.1"/>
    </source>
</evidence>
<sequence>MDGMELIAFNIISNVGMAKSLAVEALRVAREGNYDEAEQKMAEASECLVNGHHAHASLIQKEAAGEKVEFSLIIMHAEDQMMAAETTKLLIEEMIEMFKQLKGTEGNTEKKEAGSL</sequence>
<gene>
    <name evidence="5" type="primary">gmuA</name>
    <name evidence="5" type="ORF">SDC9_61887</name>
</gene>
<evidence type="ECO:0000256" key="3">
    <source>
        <dbReference type="ARBA" id="ARBA00022679"/>
    </source>
</evidence>
<reference evidence="5" key="1">
    <citation type="submission" date="2019-08" db="EMBL/GenBank/DDBJ databases">
        <authorList>
            <person name="Kucharzyk K."/>
            <person name="Murdoch R.W."/>
            <person name="Higgins S."/>
            <person name="Loffler F."/>
        </authorList>
    </citation>
    <scope>NUCLEOTIDE SEQUENCE</scope>
</reference>
<dbReference type="PANTHER" id="PTHR34382:SF7">
    <property type="entry name" value="PTS SYSTEM N,N'-DIACETYLCHITOBIOSE-SPECIFIC EIIA COMPONENT"/>
    <property type="match status" value="1"/>
</dbReference>
<organism evidence="5">
    <name type="scientific">bioreactor metagenome</name>
    <dbReference type="NCBI Taxonomy" id="1076179"/>
    <lineage>
        <taxon>unclassified sequences</taxon>
        <taxon>metagenomes</taxon>
        <taxon>ecological metagenomes</taxon>
    </lineage>
</organism>
<dbReference type="AlphaFoldDB" id="A0A644XH34"/>